<keyword evidence="3" id="KW-0804">Transcription</keyword>
<accession>H1L141</accession>
<dbReference type="PROSITE" id="PS51118">
    <property type="entry name" value="HTH_HXLR"/>
    <property type="match status" value="1"/>
</dbReference>
<sequence>MEDIFSLLGKKGVIDIIFKIKEGVNTFTTLKKSLDEEGKGVSTRTLAERLDELEHENIIQKESHKYILTKKGEELIGIIGEVKSWEAKWREVKIPRVILGMLGEKK</sequence>
<gene>
    <name evidence="5" type="ORF">MetfoDRAFT_1765</name>
</gene>
<dbReference type="PANTHER" id="PTHR33204:SF18">
    <property type="entry name" value="TRANSCRIPTIONAL REGULATORY PROTEIN"/>
    <property type="match status" value="1"/>
</dbReference>
<reference evidence="5 6" key="1">
    <citation type="submission" date="2011-09" db="EMBL/GenBank/DDBJ databases">
        <title>The draft genome of Methanotorris formicicus Mc-S-70.</title>
        <authorList>
            <consortium name="US DOE Joint Genome Institute (JGI-PGF)"/>
            <person name="Lucas S."/>
            <person name="Han J."/>
            <person name="Lapidus A."/>
            <person name="Cheng J.-F."/>
            <person name="Goodwin L."/>
            <person name="Pitluck S."/>
            <person name="Peters L."/>
            <person name="Land M.L."/>
            <person name="Hauser L."/>
            <person name="Sieprawska-Lupa M."/>
            <person name="Takai K."/>
            <person name="Miyazaki J."/>
            <person name="Whitman W."/>
            <person name="Woyke T.J."/>
        </authorList>
    </citation>
    <scope>NUCLEOTIDE SEQUENCE [LARGE SCALE GENOMIC DNA]</scope>
    <source>
        <strain evidence="5 6">Mc-S-70</strain>
    </source>
</reference>
<comment type="caution">
    <text evidence="5">The sequence shown here is derived from an EMBL/GenBank/DDBJ whole genome shotgun (WGS) entry which is preliminary data.</text>
</comment>
<evidence type="ECO:0000256" key="2">
    <source>
        <dbReference type="ARBA" id="ARBA00023125"/>
    </source>
</evidence>
<evidence type="ECO:0000313" key="6">
    <source>
        <dbReference type="Proteomes" id="UP000003706"/>
    </source>
</evidence>
<keyword evidence="6" id="KW-1185">Reference proteome</keyword>
<keyword evidence="2" id="KW-0238">DNA-binding</keyword>
<dbReference type="GO" id="GO:0003677">
    <property type="term" value="F:DNA binding"/>
    <property type="evidence" value="ECO:0007669"/>
    <property type="project" value="UniProtKB-KW"/>
</dbReference>
<dbReference type="InterPro" id="IPR002577">
    <property type="entry name" value="HTH_HxlR"/>
</dbReference>
<evidence type="ECO:0000259" key="4">
    <source>
        <dbReference type="PROSITE" id="PS51118"/>
    </source>
</evidence>
<dbReference type="AlphaFoldDB" id="H1L141"/>
<dbReference type="OrthoDB" id="65466at2157"/>
<dbReference type="InterPro" id="IPR036388">
    <property type="entry name" value="WH-like_DNA-bd_sf"/>
</dbReference>
<feature type="domain" description="HTH hxlR-type" evidence="4">
    <location>
        <begin position="1"/>
        <end position="94"/>
    </location>
</feature>
<evidence type="ECO:0000256" key="3">
    <source>
        <dbReference type="ARBA" id="ARBA00023163"/>
    </source>
</evidence>
<keyword evidence="1" id="KW-0805">Transcription regulation</keyword>
<dbReference type="EMBL" id="AGJL01000060">
    <property type="protein sequence ID" value="EHP84126.1"/>
    <property type="molecule type" value="Genomic_DNA"/>
</dbReference>
<organism evidence="5 6">
    <name type="scientific">Methanotorris formicicus Mc-S-70</name>
    <dbReference type="NCBI Taxonomy" id="647171"/>
    <lineage>
        <taxon>Archaea</taxon>
        <taxon>Methanobacteriati</taxon>
        <taxon>Methanobacteriota</taxon>
        <taxon>Methanomada group</taxon>
        <taxon>Methanococci</taxon>
        <taxon>Methanococcales</taxon>
        <taxon>Methanocaldococcaceae</taxon>
        <taxon>Methanotorris</taxon>
    </lineage>
</organism>
<dbReference type="RefSeq" id="WP_007045186.1">
    <property type="nucleotide sequence ID" value="NZ_AGJL01000060.1"/>
</dbReference>
<dbReference type="Gene3D" id="1.10.10.10">
    <property type="entry name" value="Winged helix-like DNA-binding domain superfamily/Winged helix DNA-binding domain"/>
    <property type="match status" value="1"/>
</dbReference>
<dbReference type="STRING" id="647171.MetfoDRAFT_1765"/>
<proteinExistence type="predicted"/>
<dbReference type="InterPro" id="IPR036390">
    <property type="entry name" value="WH_DNA-bd_sf"/>
</dbReference>
<evidence type="ECO:0000313" key="5">
    <source>
        <dbReference type="EMBL" id="EHP84126.1"/>
    </source>
</evidence>
<dbReference type="SUPFAM" id="SSF46785">
    <property type="entry name" value="Winged helix' DNA-binding domain"/>
    <property type="match status" value="1"/>
</dbReference>
<dbReference type="PANTHER" id="PTHR33204">
    <property type="entry name" value="TRANSCRIPTIONAL REGULATOR, MARR FAMILY"/>
    <property type="match status" value="1"/>
</dbReference>
<protein>
    <submittedName>
        <fullName evidence="5">Transcriptional regulator, HxlR family</fullName>
    </submittedName>
</protein>
<evidence type="ECO:0000256" key="1">
    <source>
        <dbReference type="ARBA" id="ARBA00023015"/>
    </source>
</evidence>
<dbReference type="Proteomes" id="UP000003706">
    <property type="component" value="Unassembled WGS sequence"/>
</dbReference>
<name>H1L141_9EURY</name>
<dbReference type="Pfam" id="PF01638">
    <property type="entry name" value="HxlR"/>
    <property type="match status" value="1"/>
</dbReference>